<name>A0A9N9NW14_9GLOM</name>
<feature type="non-terminal residue" evidence="2">
    <location>
        <position position="1"/>
    </location>
</feature>
<protein>
    <submittedName>
        <fullName evidence="2">5494_t:CDS:1</fullName>
    </submittedName>
</protein>
<proteinExistence type="predicted"/>
<gene>
    <name evidence="2" type="ORF">RFULGI_LOCUS14679</name>
</gene>
<evidence type="ECO:0000313" key="3">
    <source>
        <dbReference type="Proteomes" id="UP000789396"/>
    </source>
</evidence>
<dbReference type="Proteomes" id="UP000789396">
    <property type="component" value="Unassembled WGS sequence"/>
</dbReference>
<sequence>FKMRRHQRNLTPKRHDIRETAAPKNNKSEKARDDDTSETMRQHITKRRLQRDMTPEK</sequence>
<dbReference type="AlphaFoldDB" id="A0A9N9NW14"/>
<comment type="caution">
    <text evidence="2">The sequence shown here is derived from an EMBL/GenBank/DDBJ whole genome shotgun (WGS) entry which is preliminary data.</text>
</comment>
<accession>A0A9N9NW14</accession>
<feature type="compositionally biased region" description="Basic residues" evidence="1">
    <location>
        <begin position="1"/>
        <end position="12"/>
    </location>
</feature>
<dbReference type="EMBL" id="CAJVPZ010043514">
    <property type="protein sequence ID" value="CAG8765853.1"/>
    <property type="molecule type" value="Genomic_DNA"/>
</dbReference>
<feature type="region of interest" description="Disordered" evidence="1">
    <location>
        <begin position="1"/>
        <end position="57"/>
    </location>
</feature>
<feature type="compositionally biased region" description="Basic and acidic residues" evidence="1">
    <location>
        <begin position="13"/>
        <end position="41"/>
    </location>
</feature>
<organism evidence="2 3">
    <name type="scientific">Racocetra fulgida</name>
    <dbReference type="NCBI Taxonomy" id="60492"/>
    <lineage>
        <taxon>Eukaryota</taxon>
        <taxon>Fungi</taxon>
        <taxon>Fungi incertae sedis</taxon>
        <taxon>Mucoromycota</taxon>
        <taxon>Glomeromycotina</taxon>
        <taxon>Glomeromycetes</taxon>
        <taxon>Diversisporales</taxon>
        <taxon>Gigasporaceae</taxon>
        <taxon>Racocetra</taxon>
    </lineage>
</organism>
<evidence type="ECO:0000313" key="2">
    <source>
        <dbReference type="EMBL" id="CAG8765853.1"/>
    </source>
</evidence>
<evidence type="ECO:0000256" key="1">
    <source>
        <dbReference type="SAM" id="MobiDB-lite"/>
    </source>
</evidence>
<keyword evidence="3" id="KW-1185">Reference proteome</keyword>
<reference evidence="2" key="1">
    <citation type="submission" date="2021-06" db="EMBL/GenBank/DDBJ databases">
        <authorList>
            <person name="Kallberg Y."/>
            <person name="Tangrot J."/>
            <person name="Rosling A."/>
        </authorList>
    </citation>
    <scope>NUCLEOTIDE SEQUENCE</scope>
    <source>
        <strain evidence="2">IN212</strain>
    </source>
</reference>